<dbReference type="AlphaFoldDB" id="A0A084SMD8"/>
<proteinExistence type="predicted"/>
<dbReference type="RefSeq" id="WP_043404565.1">
    <property type="nucleotide sequence ID" value="NZ_JPMI01000234.1"/>
</dbReference>
<sequence length="506" mass="53086">MKTRASYRIGPLMLAALLSGCEPAPSLPRDHPSPQPFTPVQVRTEVDVAPAPGFADQTGGGIFATADGAVIRLRLDGTRAALESHPGNTVTPGRARAVFRMGAGSALVEADNGLFMAQSGWLIAPPWREVPGTGLVATAATPDGAVWLGHASGLYRLQGGALSALKVNGQALDGITALASAPAEDGAQGLWFLRQETLSVAVRTAPGTWQVRQVSSLPLQEGERVVGLAGLGASEKGKGEAWVLTSSRLLRLAADGWRQVALARKPEQVLGAGRFIWVNMDGKLLAHDAETGTWGEASGVDTREFRFLAADESGCAWVQLGAETVALSKGPVPRVLGLLEGSQVVEDSLVVSARLVPGVAPLSFTYEVAGVEVPVRGPAYSLGGTEADGTPKAYSFVGLEPGLHSLSAVARYADGTEARRVVSFDYQPLSTVALGWDKDIRPIHEARCAKCHDTGPARPLGTYTLWKDNAESIIAAVKDQRMPADGPLDPQLISLIQRWAATGANP</sequence>
<accession>A0A084SMD8</accession>
<evidence type="ECO:0008006" key="3">
    <source>
        <dbReference type="Google" id="ProtNLM"/>
    </source>
</evidence>
<gene>
    <name evidence="1" type="ORF">Q664_33740</name>
</gene>
<protein>
    <recommendedName>
        <fullName evidence="3">Lipoprotein</fullName>
    </recommendedName>
</protein>
<comment type="caution">
    <text evidence="1">The sequence shown here is derived from an EMBL/GenBank/DDBJ whole genome shotgun (WGS) entry which is preliminary data.</text>
</comment>
<dbReference type="EMBL" id="JPMI01000234">
    <property type="protein sequence ID" value="KFA89623.1"/>
    <property type="molecule type" value="Genomic_DNA"/>
</dbReference>
<organism evidence="1 2">
    <name type="scientific">Archangium violaceum Cb vi76</name>
    <dbReference type="NCBI Taxonomy" id="1406225"/>
    <lineage>
        <taxon>Bacteria</taxon>
        <taxon>Pseudomonadati</taxon>
        <taxon>Myxococcota</taxon>
        <taxon>Myxococcia</taxon>
        <taxon>Myxococcales</taxon>
        <taxon>Cystobacterineae</taxon>
        <taxon>Archangiaceae</taxon>
        <taxon>Archangium</taxon>
    </lineage>
</organism>
<dbReference type="Proteomes" id="UP000028547">
    <property type="component" value="Unassembled WGS sequence"/>
</dbReference>
<evidence type="ECO:0000313" key="1">
    <source>
        <dbReference type="EMBL" id="KFA89623.1"/>
    </source>
</evidence>
<evidence type="ECO:0000313" key="2">
    <source>
        <dbReference type="Proteomes" id="UP000028547"/>
    </source>
</evidence>
<name>A0A084SMD8_9BACT</name>
<dbReference type="PROSITE" id="PS51257">
    <property type="entry name" value="PROKAR_LIPOPROTEIN"/>
    <property type="match status" value="1"/>
</dbReference>
<reference evidence="1 2" key="1">
    <citation type="submission" date="2014-07" db="EMBL/GenBank/DDBJ databases">
        <title>Draft Genome Sequence of Gephyronic Acid Producer, Cystobacter violaceus Strain Cb vi76.</title>
        <authorList>
            <person name="Stevens D.C."/>
            <person name="Young J."/>
            <person name="Carmichael R."/>
            <person name="Tan J."/>
            <person name="Taylor R.E."/>
        </authorList>
    </citation>
    <scope>NUCLEOTIDE SEQUENCE [LARGE SCALE GENOMIC DNA]</scope>
    <source>
        <strain evidence="1 2">Cb vi76</strain>
    </source>
</reference>